<protein>
    <submittedName>
        <fullName evidence="2">Uncharacterized protein</fullName>
    </submittedName>
</protein>
<sequence>MSPYFASYGLHPWLFLLAPSDSPVVIVDKFLQELHVVHQVIRNHLERTKEDCKRFSDWCHQEGPPLAMGNWIWLSTWHLRTAHPCKKLDHYYLGPFPVKAGDQSGGLSADSVTYHAGLPGVPSATADPACGVLRSAKMELRRAMGSPLISAVMASCSPLPEKNRDPFSLAEGYKRPLQQKMELKSLFSLAERSGHQRPTPAPRVKHNPNAALNEIEFDTPGPEPLLARPIALQGEVEYEVDSIRGSCWLMGQFQYCMEVLQSRGLHLGGPLQCPCPLPGLGFSYLVPARPSSAWSQGRDSVMVLLELEANGGMTRGAGQGSSRSLGPGKGCWQGGGSAGGPGEGGG</sequence>
<comment type="caution">
    <text evidence="2">The sequence shown here is derived from an EMBL/GenBank/DDBJ whole genome shotgun (WGS) entry which is preliminary data.</text>
</comment>
<evidence type="ECO:0000313" key="3">
    <source>
        <dbReference type="Proteomes" id="UP000018936"/>
    </source>
</evidence>
<accession>V8NRE9</accession>
<evidence type="ECO:0000313" key="2">
    <source>
        <dbReference type="EMBL" id="ETE64640.1"/>
    </source>
</evidence>
<feature type="non-terminal residue" evidence="2">
    <location>
        <position position="1"/>
    </location>
</feature>
<gene>
    <name evidence="2" type="ORF">L345_09594</name>
</gene>
<keyword evidence="3" id="KW-1185">Reference proteome</keyword>
<feature type="compositionally biased region" description="Gly residues" evidence="1">
    <location>
        <begin position="327"/>
        <end position="346"/>
    </location>
</feature>
<name>V8NRE9_OPHHA</name>
<feature type="region of interest" description="Disordered" evidence="1">
    <location>
        <begin position="314"/>
        <end position="346"/>
    </location>
</feature>
<organism evidence="2 3">
    <name type="scientific">Ophiophagus hannah</name>
    <name type="common">King cobra</name>
    <name type="synonym">Naja hannah</name>
    <dbReference type="NCBI Taxonomy" id="8665"/>
    <lineage>
        <taxon>Eukaryota</taxon>
        <taxon>Metazoa</taxon>
        <taxon>Chordata</taxon>
        <taxon>Craniata</taxon>
        <taxon>Vertebrata</taxon>
        <taxon>Euteleostomi</taxon>
        <taxon>Lepidosauria</taxon>
        <taxon>Squamata</taxon>
        <taxon>Bifurcata</taxon>
        <taxon>Unidentata</taxon>
        <taxon>Episquamata</taxon>
        <taxon>Toxicofera</taxon>
        <taxon>Serpentes</taxon>
        <taxon>Colubroidea</taxon>
        <taxon>Elapidae</taxon>
        <taxon>Elapinae</taxon>
        <taxon>Ophiophagus</taxon>
    </lineage>
</organism>
<reference evidence="2 3" key="1">
    <citation type="journal article" date="2013" name="Proc. Natl. Acad. Sci. U.S.A.">
        <title>The king cobra genome reveals dynamic gene evolution and adaptation in the snake venom system.</title>
        <authorList>
            <person name="Vonk F.J."/>
            <person name="Casewell N.R."/>
            <person name="Henkel C.V."/>
            <person name="Heimberg A.M."/>
            <person name="Jansen H.J."/>
            <person name="McCleary R.J."/>
            <person name="Kerkkamp H.M."/>
            <person name="Vos R.A."/>
            <person name="Guerreiro I."/>
            <person name="Calvete J.J."/>
            <person name="Wuster W."/>
            <person name="Woods A.E."/>
            <person name="Logan J.M."/>
            <person name="Harrison R.A."/>
            <person name="Castoe T.A."/>
            <person name="de Koning A.P."/>
            <person name="Pollock D.D."/>
            <person name="Yandell M."/>
            <person name="Calderon D."/>
            <person name="Renjifo C."/>
            <person name="Currier R.B."/>
            <person name="Salgado D."/>
            <person name="Pla D."/>
            <person name="Sanz L."/>
            <person name="Hyder A.S."/>
            <person name="Ribeiro J.M."/>
            <person name="Arntzen J.W."/>
            <person name="van den Thillart G.E."/>
            <person name="Boetzer M."/>
            <person name="Pirovano W."/>
            <person name="Dirks R.P."/>
            <person name="Spaink H.P."/>
            <person name="Duboule D."/>
            <person name="McGlinn E."/>
            <person name="Kini R.M."/>
            <person name="Richardson M.K."/>
        </authorList>
    </citation>
    <scope>NUCLEOTIDE SEQUENCE</scope>
    <source>
        <tissue evidence="2">Blood</tissue>
    </source>
</reference>
<dbReference type="AlphaFoldDB" id="V8NRE9"/>
<evidence type="ECO:0000256" key="1">
    <source>
        <dbReference type="SAM" id="MobiDB-lite"/>
    </source>
</evidence>
<dbReference type="EMBL" id="AZIM01002165">
    <property type="protein sequence ID" value="ETE64640.1"/>
    <property type="molecule type" value="Genomic_DNA"/>
</dbReference>
<proteinExistence type="predicted"/>
<dbReference type="Proteomes" id="UP000018936">
    <property type="component" value="Unassembled WGS sequence"/>
</dbReference>